<dbReference type="Proteomes" id="UP001501490">
    <property type="component" value="Unassembled WGS sequence"/>
</dbReference>
<reference evidence="4" key="1">
    <citation type="journal article" date="2019" name="Int. J. Syst. Evol. Microbiol.">
        <title>The Global Catalogue of Microorganisms (GCM) 10K type strain sequencing project: providing services to taxonomists for standard genome sequencing and annotation.</title>
        <authorList>
            <consortium name="The Broad Institute Genomics Platform"/>
            <consortium name="The Broad Institute Genome Sequencing Center for Infectious Disease"/>
            <person name="Wu L."/>
            <person name="Ma J."/>
        </authorList>
    </citation>
    <scope>NUCLEOTIDE SEQUENCE [LARGE SCALE GENOMIC DNA]</scope>
    <source>
        <strain evidence="4">JCM 16929</strain>
    </source>
</reference>
<evidence type="ECO:0000259" key="2">
    <source>
        <dbReference type="Pfam" id="PF12307"/>
    </source>
</evidence>
<name>A0ABP6ZNW5_9ACTN</name>
<feature type="domain" description="DUF3631" evidence="2">
    <location>
        <begin position="193"/>
        <end position="371"/>
    </location>
</feature>
<evidence type="ECO:0000313" key="4">
    <source>
        <dbReference type="Proteomes" id="UP001501490"/>
    </source>
</evidence>
<evidence type="ECO:0000256" key="1">
    <source>
        <dbReference type="SAM" id="MobiDB-lite"/>
    </source>
</evidence>
<keyword evidence="4" id="KW-1185">Reference proteome</keyword>
<feature type="region of interest" description="Disordered" evidence="1">
    <location>
        <begin position="389"/>
        <end position="445"/>
    </location>
</feature>
<organism evidence="3 4">
    <name type="scientific">Microlunatus ginsengisoli</name>
    <dbReference type="NCBI Taxonomy" id="363863"/>
    <lineage>
        <taxon>Bacteria</taxon>
        <taxon>Bacillati</taxon>
        <taxon>Actinomycetota</taxon>
        <taxon>Actinomycetes</taxon>
        <taxon>Propionibacteriales</taxon>
        <taxon>Propionibacteriaceae</taxon>
        <taxon>Microlunatus</taxon>
    </lineage>
</organism>
<protein>
    <recommendedName>
        <fullName evidence="2">DUF3631 domain-containing protein</fullName>
    </recommendedName>
</protein>
<dbReference type="RefSeq" id="WP_344802676.1">
    <property type="nucleotide sequence ID" value="NZ_BAABAB010000009.1"/>
</dbReference>
<accession>A0ABP6ZNW5</accession>
<gene>
    <name evidence="3" type="ORF">GCM10022236_13470</name>
</gene>
<dbReference type="InterPro" id="IPR022081">
    <property type="entry name" value="DUF3631"/>
</dbReference>
<dbReference type="EMBL" id="BAABAB010000009">
    <property type="protein sequence ID" value="GAA3612995.1"/>
    <property type="molecule type" value="Genomic_DNA"/>
</dbReference>
<sequence length="477" mass="51988">MSITLASPDDNDPKPIDGPELVDGAELLDQVLAAVSRYLVFPSDHAATAAVLWIAATHAMPAWNTAPRLVIKAPEKRCGKSRLLDLIEALCHQPMMTANASPTAVYRSIGAAPDDPPTPLMDEADTIWASKAGDGNEELRGLLNAGHQRNRPTARWDTGRRQVELIATFAMAALAGIGNMPDTIEDRAVIITMRRRAPDEIVQPYRVRRDGPAFIPLKARLHAWVRSQLDQLENAAPDMPVEDRAADTWEPLVAIADAAGGHWPADARNAVLALTVDDLDVDSVSLRVRLLIDIRAAFRDAQRLPTETLIARLRENAEAPWDTLGKNGLNPKSLAGLLREFGVHSVIDRWEDGSQARGYRLEQFVDSWRRYCPENSSRHLAVPAVMPSHTPESVTAEPTCDGSAVTTTPEPSDATEALCDGSAVTDPPSRHKSTLMRRHDGWDGKAQPTETATCISCRQPLSYDNGTHTHPTCGGVK</sequence>
<evidence type="ECO:0000313" key="3">
    <source>
        <dbReference type="EMBL" id="GAA3612995.1"/>
    </source>
</evidence>
<comment type="caution">
    <text evidence="3">The sequence shown here is derived from an EMBL/GenBank/DDBJ whole genome shotgun (WGS) entry which is preliminary data.</text>
</comment>
<dbReference type="Pfam" id="PF12307">
    <property type="entry name" value="DUF3631"/>
    <property type="match status" value="1"/>
</dbReference>
<proteinExistence type="predicted"/>